<dbReference type="AlphaFoldDB" id="A0A5N5SLM9"/>
<keyword evidence="1" id="KW-0472">Membrane</keyword>
<keyword evidence="1" id="KW-1133">Transmembrane helix</keyword>
<gene>
    <name evidence="2" type="ORF">Anas_05189</name>
</gene>
<protein>
    <submittedName>
        <fullName evidence="2">Uncharacterized protein</fullName>
    </submittedName>
</protein>
<dbReference type="Proteomes" id="UP000326759">
    <property type="component" value="Unassembled WGS sequence"/>
</dbReference>
<keyword evidence="3" id="KW-1185">Reference proteome</keyword>
<name>A0A5N5SLM9_9CRUS</name>
<accession>A0A5N5SLM9</accession>
<dbReference type="EMBL" id="SEYY01023228">
    <property type="protein sequence ID" value="KAB7495005.1"/>
    <property type="molecule type" value="Genomic_DNA"/>
</dbReference>
<feature type="transmembrane region" description="Helical" evidence="1">
    <location>
        <begin position="45"/>
        <end position="63"/>
    </location>
</feature>
<proteinExistence type="predicted"/>
<evidence type="ECO:0000313" key="3">
    <source>
        <dbReference type="Proteomes" id="UP000326759"/>
    </source>
</evidence>
<keyword evidence="1" id="KW-0812">Transmembrane</keyword>
<sequence>MLKFLLPCPVILQIIFFLSPTQYRKGIGYIGCVEAVSLYVERGTGWISGLSLLLAFFQLLLNVTNKISFIYNK</sequence>
<reference evidence="2 3" key="1">
    <citation type="journal article" date="2019" name="PLoS Biol.">
        <title>Sex chromosomes control vertical transmission of feminizing Wolbachia symbionts in an isopod.</title>
        <authorList>
            <person name="Becking T."/>
            <person name="Chebbi M.A."/>
            <person name="Giraud I."/>
            <person name="Moumen B."/>
            <person name="Laverre T."/>
            <person name="Caubet Y."/>
            <person name="Peccoud J."/>
            <person name="Gilbert C."/>
            <person name="Cordaux R."/>
        </authorList>
    </citation>
    <scope>NUCLEOTIDE SEQUENCE [LARGE SCALE GENOMIC DNA]</scope>
    <source>
        <strain evidence="2">ANa2</strain>
        <tissue evidence="2">Whole body excluding digestive tract and cuticle</tissue>
    </source>
</reference>
<evidence type="ECO:0000256" key="1">
    <source>
        <dbReference type="SAM" id="Phobius"/>
    </source>
</evidence>
<comment type="caution">
    <text evidence="2">The sequence shown here is derived from an EMBL/GenBank/DDBJ whole genome shotgun (WGS) entry which is preliminary data.</text>
</comment>
<organism evidence="2 3">
    <name type="scientific">Armadillidium nasatum</name>
    <dbReference type="NCBI Taxonomy" id="96803"/>
    <lineage>
        <taxon>Eukaryota</taxon>
        <taxon>Metazoa</taxon>
        <taxon>Ecdysozoa</taxon>
        <taxon>Arthropoda</taxon>
        <taxon>Crustacea</taxon>
        <taxon>Multicrustacea</taxon>
        <taxon>Malacostraca</taxon>
        <taxon>Eumalacostraca</taxon>
        <taxon>Peracarida</taxon>
        <taxon>Isopoda</taxon>
        <taxon>Oniscidea</taxon>
        <taxon>Crinocheta</taxon>
        <taxon>Armadillidiidae</taxon>
        <taxon>Armadillidium</taxon>
    </lineage>
</organism>
<evidence type="ECO:0000313" key="2">
    <source>
        <dbReference type="EMBL" id="KAB7495005.1"/>
    </source>
</evidence>